<organism evidence="2 3">
    <name type="scientific">Laodelphax striatellus</name>
    <name type="common">Small brown planthopper</name>
    <name type="synonym">Delphax striatella</name>
    <dbReference type="NCBI Taxonomy" id="195883"/>
    <lineage>
        <taxon>Eukaryota</taxon>
        <taxon>Metazoa</taxon>
        <taxon>Ecdysozoa</taxon>
        <taxon>Arthropoda</taxon>
        <taxon>Hexapoda</taxon>
        <taxon>Insecta</taxon>
        <taxon>Pterygota</taxon>
        <taxon>Neoptera</taxon>
        <taxon>Paraneoptera</taxon>
        <taxon>Hemiptera</taxon>
        <taxon>Auchenorrhyncha</taxon>
        <taxon>Fulgoroidea</taxon>
        <taxon>Delphacidae</taxon>
        <taxon>Criomorphinae</taxon>
        <taxon>Laodelphax</taxon>
    </lineage>
</organism>
<protein>
    <recommendedName>
        <fullName evidence="1">Proteasome adapter and scaffold protein ECM29 HEAT-repeat domain-containing protein</fullName>
    </recommendedName>
</protein>
<dbReference type="Proteomes" id="UP000291343">
    <property type="component" value="Unassembled WGS sequence"/>
</dbReference>
<proteinExistence type="predicted"/>
<feature type="non-terminal residue" evidence="2">
    <location>
        <position position="60"/>
    </location>
</feature>
<dbReference type="OrthoDB" id="16066at2759"/>
<keyword evidence="3" id="KW-1185">Reference proteome</keyword>
<evidence type="ECO:0000313" key="2">
    <source>
        <dbReference type="EMBL" id="RZF33455.1"/>
    </source>
</evidence>
<accession>A0A482WIW0</accession>
<comment type="caution">
    <text evidence="2">The sequence shown here is derived from an EMBL/GenBank/DDBJ whole genome shotgun (WGS) entry which is preliminary data.</text>
</comment>
<dbReference type="Pfam" id="PF24492">
    <property type="entry name" value="HEAT_ECM29"/>
    <property type="match status" value="1"/>
</dbReference>
<dbReference type="EMBL" id="QKKF02033883">
    <property type="protein sequence ID" value="RZF33455.1"/>
    <property type="molecule type" value="Genomic_DNA"/>
</dbReference>
<feature type="domain" description="Proteasome adapter and scaffold protein ECM29 HEAT-repeat" evidence="1">
    <location>
        <begin position="4"/>
        <end position="60"/>
    </location>
</feature>
<dbReference type="AlphaFoldDB" id="A0A482WIW0"/>
<dbReference type="InterPro" id="IPR055443">
    <property type="entry name" value="HEAT_ECM29"/>
</dbReference>
<evidence type="ECO:0000259" key="1">
    <source>
        <dbReference type="Pfam" id="PF24492"/>
    </source>
</evidence>
<evidence type="ECO:0000313" key="3">
    <source>
        <dbReference type="Proteomes" id="UP000291343"/>
    </source>
</evidence>
<reference evidence="2 3" key="1">
    <citation type="journal article" date="2017" name="Gigascience">
        <title>Genome sequence of the small brown planthopper, Laodelphax striatellus.</title>
        <authorList>
            <person name="Zhu J."/>
            <person name="Jiang F."/>
            <person name="Wang X."/>
            <person name="Yang P."/>
            <person name="Bao Y."/>
            <person name="Zhao W."/>
            <person name="Wang W."/>
            <person name="Lu H."/>
            <person name="Wang Q."/>
            <person name="Cui N."/>
            <person name="Li J."/>
            <person name="Chen X."/>
            <person name="Luo L."/>
            <person name="Yu J."/>
            <person name="Kang L."/>
            <person name="Cui F."/>
        </authorList>
    </citation>
    <scope>NUCLEOTIDE SEQUENCE [LARGE SCALE GENOMIC DNA]</scope>
    <source>
        <strain evidence="2">Lst14</strain>
    </source>
</reference>
<sequence>NVNDSQTEGLMDNVGSLVIKSHHSMETVTKCVHFIDGEVLSEMLPRLVELLKTSGNFASR</sequence>
<dbReference type="InParanoid" id="A0A482WIW0"/>
<feature type="non-terminal residue" evidence="2">
    <location>
        <position position="1"/>
    </location>
</feature>
<gene>
    <name evidence="2" type="ORF">LSTR_LSTR017397</name>
</gene>
<name>A0A482WIW0_LAOST</name>